<accession>A0A7K7M557</accession>
<dbReference type="GO" id="GO:0051301">
    <property type="term" value="P:cell division"/>
    <property type="evidence" value="ECO:0007669"/>
    <property type="project" value="UniProtKB-KW"/>
</dbReference>
<gene>
    <name evidence="12" type="primary">Sgo1_1</name>
    <name evidence="12" type="ORF">BRAATR_R10946</name>
</gene>
<feature type="region of interest" description="Disordered" evidence="10">
    <location>
        <begin position="421"/>
        <end position="523"/>
    </location>
</feature>
<dbReference type="GO" id="GO:0000775">
    <property type="term" value="C:chromosome, centromeric region"/>
    <property type="evidence" value="ECO:0007669"/>
    <property type="project" value="UniProtKB-SubCell"/>
</dbReference>
<evidence type="ECO:0000256" key="4">
    <source>
        <dbReference type="ARBA" id="ARBA00022618"/>
    </source>
</evidence>
<dbReference type="GO" id="GO:0045132">
    <property type="term" value="P:meiotic chromosome segregation"/>
    <property type="evidence" value="ECO:0007669"/>
    <property type="project" value="InterPro"/>
</dbReference>
<name>A0A7K7M557_9PASS</name>
<keyword evidence="6 9" id="KW-0175">Coiled coil</keyword>
<dbReference type="Proteomes" id="UP000540762">
    <property type="component" value="Unassembled WGS sequence"/>
</dbReference>
<evidence type="ECO:0000256" key="10">
    <source>
        <dbReference type="SAM" id="MobiDB-lite"/>
    </source>
</evidence>
<keyword evidence="8" id="KW-0137">Centromere</keyword>
<keyword evidence="5" id="KW-0159">Chromosome partition</keyword>
<dbReference type="PANTHER" id="PTHR21577:SF3">
    <property type="entry name" value="SHUGOSHIN 1-RELATED"/>
    <property type="match status" value="1"/>
</dbReference>
<feature type="compositionally biased region" description="Acidic residues" evidence="10">
    <location>
        <begin position="429"/>
        <end position="440"/>
    </location>
</feature>
<evidence type="ECO:0000256" key="1">
    <source>
        <dbReference type="ARBA" id="ARBA00004584"/>
    </source>
</evidence>
<keyword evidence="4" id="KW-0132">Cell division</keyword>
<feature type="non-terminal residue" evidence="12">
    <location>
        <position position="1"/>
    </location>
</feature>
<comment type="similarity">
    <text evidence="2">Belongs to the shugoshin family.</text>
</comment>
<evidence type="ECO:0000256" key="9">
    <source>
        <dbReference type="SAM" id="Coils"/>
    </source>
</evidence>
<evidence type="ECO:0000256" key="6">
    <source>
        <dbReference type="ARBA" id="ARBA00023054"/>
    </source>
</evidence>
<keyword evidence="3" id="KW-0158">Chromosome</keyword>
<evidence type="ECO:0000256" key="2">
    <source>
        <dbReference type="ARBA" id="ARBA00010845"/>
    </source>
</evidence>
<evidence type="ECO:0000256" key="5">
    <source>
        <dbReference type="ARBA" id="ARBA00022829"/>
    </source>
</evidence>
<dbReference type="AlphaFoldDB" id="A0A7K7M557"/>
<dbReference type="Pfam" id="PF07557">
    <property type="entry name" value="Shugoshin_C"/>
    <property type="match status" value="1"/>
</dbReference>
<dbReference type="Gene3D" id="1.20.5.730">
    <property type="entry name" value="Single helix bin"/>
    <property type="match status" value="1"/>
</dbReference>
<evidence type="ECO:0000313" key="13">
    <source>
        <dbReference type="Proteomes" id="UP000540762"/>
    </source>
</evidence>
<feature type="compositionally biased region" description="Basic and acidic residues" evidence="10">
    <location>
        <begin position="349"/>
        <end position="367"/>
    </location>
</feature>
<evidence type="ECO:0000259" key="11">
    <source>
        <dbReference type="Pfam" id="PF07557"/>
    </source>
</evidence>
<feature type="compositionally biased region" description="Basic and acidic residues" evidence="10">
    <location>
        <begin position="492"/>
        <end position="501"/>
    </location>
</feature>
<reference evidence="12 13" key="1">
    <citation type="submission" date="2019-09" db="EMBL/GenBank/DDBJ databases">
        <title>Bird 10,000 Genomes (B10K) Project - Family phase.</title>
        <authorList>
            <person name="Zhang G."/>
        </authorList>
    </citation>
    <scope>NUCLEOTIDE SEQUENCE [LARGE SCALE GENOMIC DNA]</scope>
    <source>
        <strain evidence="12">OUT-0037</strain>
        <tissue evidence="12">Liver</tissue>
    </source>
</reference>
<feature type="coiled-coil region" evidence="9">
    <location>
        <begin position="59"/>
        <end position="93"/>
    </location>
</feature>
<feature type="region of interest" description="Disordered" evidence="10">
    <location>
        <begin position="341"/>
        <end position="391"/>
    </location>
</feature>
<dbReference type="EMBL" id="VZSR01001283">
    <property type="protein sequence ID" value="NWZ37876.1"/>
    <property type="molecule type" value="Genomic_DNA"/>
</dbReference>
<proteinExistence type="inferred from homology"/>
<sequence length="618" mass="69824">MAEHSRKSFKDSLNDIKQRMKEKRTQKWSRLGKTTQFSTVKAKRANNNSNKLKIIQANNRDLALSLQEQKLKLREAEATILQLRKDYHILKAQMFDLQRNHRFQQEQGHVENRLSALNEIISKVSQNLVDSLTLLGPAKNLCSIDMVINTTFGIFFRGPLKCVLEGGPVLPSGTEAGGDRNSLSKICVESDSDISFTKTIPREGQPSDLHKNNAEPELENISSSVKFGFGSVLPKSVSTRRHFSKRRNLDVVCTSILEHLEAPDSVEELSGQNEIRLEESLEKCAAGNINAAIPHLNESKVDAELVLRHKNSETTKENAAIPHLNESTIDSELVLRQKNSETTQFKLKRNSDLKQPECKSRENPQRGKEKRQKGKLEWPLSSQQRPGKLGKEASKEKLNFLGGISDAYDFHLEESVHLTPFRQNKENNSDTEVEDEEDSVETNTIESSSTAGDSDDSLYEPYKSKSKKRPSSVDENPTSPIHPRPRSKRCLAQREQKLCHEEETENNKSNYKSLRQPSEPSRGHLCDVTNTAAVLPSTGDAEIVPEGEGLQSPKRKRRSCSVTVNYKEPSIVGKLRRGDPFTDTKFLCSPIFKQKKDTKRHSHKKESMKKYNENFVGC</sequence>
<protein>
    <submittedName>
        <fullName evidence="12">SGO1 protein</fullName>
    </submittedName>
</protein>
<feature type="compositionally biased region" description="Polar residues" evidence="10">
    <location>
        <begin position="507"/>
        <end position="519"/>
    </location>
</feature>
<evidence type="ECO:0000256" key="8">
    <source>
        <dbReference type="ARBA" id="ARBA00023328"/>
    </source>
</evidence>
<evidence type="ECO:0000256" key="7">
    <source>
        <dbReference type="ARBA" id="ARBA00023306"/>
    </source>
</evidence>
<keyword evidence="7" id="KW-0131">Cell cycle</keyword>
<evidence type="ECO:0000256" key="3">
    <source>
        <dbReference type="ARBA" id="ARBA00022454"/>
    </source>
</evidence>
<feature type="non-terminal residue" evidence="12">
    <location>
        <position position="618"/>
    </location>
</feature>
<comment type="caution">
    <text evidence="12">The sequence shown here is derived from an EMBL/GenBank/DDBJ whole genome shotgun (WGS) entry which is preliminary data.</text>
</comment>
<dbReference type="InterPro" id="IPR038889">
    <property type="entry name" value="Shugoshin1/2"/>
</dbReference>
<feature type="domain" description="Shugoshin C-terminal" evidence="11">
    <location>
        <begin position="555"/>
        <end position="577"/>
    </location>
</feature>
<organism evidence="12 13">
    <name type="scientific">Brachypodius melanocephalos</name>
    <name type="common">black-headed bulbul</name>
    <dbReference type="NCBI Taxonomy" id="3235156"/>
    <lineage>
        <taxon>Eukaryota</taxon>
        <taxon>Metazoa</taxon>
        <taxon>Chordata</taxon>
        <taxon>Craniata</taxon>
        <taxon>Vertebrata</taxon>
        <taxon>Euteleostomi</taxon>
        <taxon>Archelosauria</taxon>
        <taxon>Archosauria</taxon>
        <taxon>Dinosauria</taxon>
        <taxon>Saurischia</taxon>
        <taxon>Theropoda</taxon>
        <taxon>Coelurosauria</taxon>
        <taxon>Aves</taxon>
        <taxon>Neognathae</taxon>
        <taxon>Neoaves</taxon>
        <taxon>Telluraves</taxon>
        <taxon>Australaves</taxon>
        <taxon>Passeriformes</taxon>
        <taxon>Sylvioidea</taxon>
        <taxon>Pycnonotidae</taxon>
        <taxon>Brachypodius</taxon>
    </lineage>
</organism>
<keyword evidence="13" id="KW-1185">Reference proteome</keyword>
<dbReference type="PANTHER" id="PTHR21577">
    <property type="entry name" value="SHUGOSHIN"/>
    <property type="match status" value="1"/>
</dbReference>
<evidence type="ECO:0000313" key="12">
    <source>
        <dbReference type="EMBL" id="NWZ37876.1"/>
    </source>
</evidence>
<comment type="subcellular location">
    <subcellularLocation>
        <location evidence="1">Chromosome</location>
        <location evidence="1">Centromere</location>
    </subcellularLocation>
</comment>
<dbReference type="InterPro" id="IPR011515">
    <property type="entry name" value="Shugoshin_C"/>
</dbReference>
<dbReference type="GO" id="GO:0005634">
    <property type="term" value="C:nucleus"/>
    <property type="evidence" value="ECO:0007669"/>
    <property type="project" value="InterPro"/>
</dbReference>